<keyword evidence="3 4" id="KW-0413">Isomerase</keyword>
<evidence type="ECO:0000313" key="7">
    <source>
        <dbReference type="EMBL" id="VTR51685.1"/>
    </source>
</evidence>
<gene>
    <name evidence="7" type="primary">fkpA_2</name>
    <name evidence="7" type="ORF">NCTC12965_06209</name>
</gene>
<dbReference type="GO" id="GO:0006457">
    <property type="term" value="P:protein folding"/>
    <property type="evidence" value="ECO:0007669"/>
    <property type="project" value="InterPro"/>
</dbReference>
<dbReference type="InterPro" id="IPR046357">
    <property type="entry name" value="PPIase_dom_sf"/>
</dbReference>
<proteinExistence type="inferred from homology"/>
<dbReference type="SUPFAM" id="SSF54534">
    <property type="entry name" value="FKBP-like"/>
    <property type="match status" value="1"/>
</dbReference>
<dbReference type="Pfam" id="PF00254">
    <property type="entry name" value="FKBP_C"/>
    <property type="match status" value="1"/>
</dbReference>
<reference evidence="7" key="1">
    <citation type="submission" date="2019-05" db="EMBL/GenBank/DDBJ databases">
        <authorList>
            <consortium name="Pathogen Informatics"/>
        </authorList>
    </citation>
    <scope>NUCLEOTIDE SEQUENCE [LARGE SCALE GENOMIC DNA]</scope>
    <source>
        <strain evidence="7">NCTC12965</strain>
    </source>
</reference>
<dbReference type="InterPro" id="IPR000774">
    <property type="entry name" value="PPIase_FKBP_N"/>
</dbReference>
<dbReference type="EMBL" id="CABEEZ010000125">
    <property type="protein sequence ID" value="VTR51685.1"/>
    <property type="molecule type" value="Genomic_DNA"/>
</dbReference>
<feature type="coiled-coil region" evidence="5">
    <location>
        <begin position="12"/>
        <end position="53"/>
    </location>
</feature>
<evidence type="ECO:0000256" key="5">
    <source>
        <dbReference type="SAM" id="Coils"/>
    </source>
</evidence>
<feature type="domain" description="PPIase FKBP-type" evidence="6">
    <location>
        <begin position="181"/>
        <end position="267"/>
    </location>
</feature>
<organism evidence="7">
    <name type="scientific">Serratia fonticola</name>
    <dbReference type="NCBI Taxonomy" id="47917"/>
    <lineage>
        <taxon>Bacteria</taxon>
        <taxon>Pseudomonadati</taxon>
        <taxon>Pseudomonadota</taxon>
        <taxon>Gammaproteobacteria</taxon>
        <taxon>Enterobacterales</taxon>
        <taxon>Yersiniaceae</taxon>
        <taxon>Serratia</taxon>
    </lineage>
</organism>
<dbReference type="PROSITE" id="PS50059">
    <property type="entry name" value="FKBP_PPIASE"/>
    <property type="match status" value="1"/>
</dbReference>
<evidence type="ECO:0000256" key="1">
    <source>
        <dbReference type="ARBA" id="ARBA00000971"/>
    </source>
</evidence>
<keyword evidence="5" id="KW-0175">Coiled coil</keyword>
<dbReference type="Gene3D" id="3.10.50.40">
    <property type="match status" value="1"/>
</dbReference>
<comment type="similarity">
    <text evidence="4">Belongs to the FKBP-type PPIase family.</text>
</comment>
<dbReference type="Gene3D" id="1.10.287.460">
    <property type="entry name" value="Peptidyl-prolyl cis-trans isomerase, FKBP-type, N-terminal domain"/>
    <property type="match status" value="1"/>
</dbReference>
<protein>
    <recommendedName>
        <fullName evidence="4">Peptidyl-prolyl cis-trans isomerase</fullName>
        <ecNumber evidence="4">5.2.1.8</ecNumber>
    </recommendedName>
</protein>
<evidence type="ECO:0000259" key="6">
    <source>
        <dbReference type="PROSITE" id="PS50059"/>
    </source>
</evidence>
<evidence type="ECO:0000256" key="4">
    <source>
        <dbReference type="RuleBase" id="RU003915"/>
    </source>
</evidence>
<comment type="catalytic activity">
    <reaction evidence="1 3 4">
        <text>[protein]-peptidylproline (omega=180) = [protein]-peptidylproline (omega=0)</text>
        <dbReference type="Rhea" id="RHEA:16237"/>
        <dbReference type="Rhea" id="RHEA-COMP:10747"/>
        <dbReference type="Rhea" id="RHEA-COMP:10748"/>
        <dbReference type="ChEBI" id="CHEBI:83833"/>
        <dbReference type="ChEBI" id="CHEBI:83834"/>
        <dbReference type="EC" id="5.2.1.8"/>
    </reaction>
</comment>
<evidence type="ECO:0000256" key="2">
    <source>
        <dbReference type="ARBA" id="ARBA00023110"/>
    </source>
</evidence>
<dbReference type="EC" id="5.2.1.8" evidence="4"/>
<sequence>MLKTEGIQARRLRETQDTVQTLRTTLKEAEQKQAELQASANQAQTELTALRQRTSWNMTPAQLTQEKTRLSYAAGSTLGQDIQTMIAERQEWGVPVDKIALLAGVVDSVSGHLQLPQEQLTQLVAKADATANAARDKRHQAQSLQDDVYLARFKKQKGATQSPSGFWYRIDYAGDSALAKEAIIDVVVKETLTDNTVIQDMELNGKVLSQPLAAFPPLFREAIGYLRNHGSLTLVVPPALAYGETGYPPKVPPNATMVYTLRIDNSHVPE</sequence>
<dbReference type="Pfam" id="PF01346">
    <property type="entry name" value="FKBP_N"/>
    <property type="match status" value="1"/>
</dbReference>
<dbReference type="InterPro" id="IPR001179">
    <property type="entry name" value="PPIase_FKBP_dom"/>
</dbReference>
<evidence type="ECO:0000256" key="3">
    <source>
        <dbReference type="PROSITE-ProRule" id="PRU00277"/>
    </source>
</evidence>
<accession>A0A4U9VVR9</accession>
<name>A0A4U9VVR9_SERFO</name>
<dbReference type="GO" id="GO:0003755">
    <property type="term" value="F:peptidyl-prolyl cis-trans isomerase activity"/>
    <property type="evidence" value="ECO:0007669"/>
    <property type="project" value="UniProtKB-UniRule"/>
</dbReference>
<keyword evidence="2 3" id="KW-0697">Rotamase</keyword>
<dbReference type="InterPro" id="IPR036944">
    <property type="entry name" value="PPIase_FKBP_N_sf"/>
</dbReference>
<dbReference type="AlphaFoldDB" id="A0A4U9VVR9"/>